<feature type="transmembrane region" description="Helical" evidence="1">
    <location>
        <begin position="33"/>
        <end position="50"/>
    </location>
</feature>
<dbReference type="AlphaFoldDB" id="A0A918XV21"/>
<protein>
    <submittedName>
        <fullName evidence="2">Monooxygenase</fullName>
    </submittedName>
</protein>
<reference evidence="2" key="1">
    <citation type="journal article" date="2014" name="Int. J. Syst. Evol. Microbiol.">
        <title>Complete genome sequence of Corynebacterium casei LMG S-19264T (=DSM 44701T), isolated from a smear-ripened cheese.</title>
        <authorList>
            <consortium name="US DOE Joint Genome Institute (JGI-PGF)"/>
            <person name="Walter F."/>
            <person name="Albersmeier A."/>
            <person name="Kalinowski J."/>
            <person name="Ruckert C."/>
        </authorList>
    </citation>
    <scope>NUCLEOTIDE SEQUENCE</scope>
    <source>
        <strain evidence="2">KCTC 42651</strain>
    </source>
</reference>
<feature type="transmembrane region" description="Helical" evidence="1">
    <location>
        <begin position="9"/>
        <end position="27"/>
    </location>
</feature>
<feature type="transmembrane region" description="Helical" evidence="1">
    <location>
        <begin position="292"/>
        <end position="316"/>
    </location>
</feature>
<feature type="transmembrane region" description="Helical" evidence="1">
    <location>
        <begin position="328"/>
        <end position="345"/>
    </location>
</feature>
<organism evidence="2 3">
    <name type="scientific">Thalassobaculum fulvum</name>
    <dbReference type="NCBI Taxonomy" id="1633335"/>
    <lineage>
        <taxon>Bacteria</taxon>
        <taxon>Pseudomonadati</taxon>
        <taxon>Pseudomonadota</taxon>
        <taxon>Alphaproteobacteria</taxon>
        <taxon>Rhodospirillales</taxon>
        <taxon>Thalassobaculaceae</taxon>
        <taxon>Thalassobaculum</taxon>
    </lineage>
</organism>
<gene>
    <name evidence="2" type="ORF">GCM10017083_41800</name>
</gene>
<comment type="caution">
    <text evidence="2">The sequence shown here is derived from an EMBL/GenBank/DDBJ whole genome shotgun (WGS) entry which is preliminary data.</text>
</comment>
<keyword evidence="2" id="KW-0503">Monooxygenase</keyword>
<evidence type="ECO:0000256" key="1">
    <source>
        <dbReference type="SAM" id="Phobius"/>
    </source>
</evidence>
<feature type="transmembrane region" description="Helical" evidence="1">
    <location>
        <begin position="186"/>
        <end position="203"/>
    </location>
</feature>
<dbReference type="EMBL" id="BMZS01000010">
    <property type="protein sequence ID" value="GHD58599.1"/>
    <property type="molecule type" value="Genomic_DNA"/>
</dbReference>
<evidence type="ECO:0000313" key="3">
    <source>
        <dbReference type="Proteomes" id="UP000630353"/>
    </source>
</evidence>
<keyword evidence="1" id="KW-0812">Transmembrane</keyword>
<accession>A0A918XV21</accession>
<feature type="transmembrane region" description="Helical" evidence="1">
    <location>
        <begin position="142"/>
        <end position="166"/>
    </location>
</feature>
<dbReference type="PANTHER" id="PTHR38457">
    <property type="entry name" value="REGULATOR ABRB-RELATED"/>
    <property type="match status" value="1"/>
</dbReference>
<dbReference type="InterPro" id="IPR007820">
    <property type="entry name" value="AbrB_fam"/>
</dbReference>
<dbReference type="PIRSF" id="PIRSF038991">
    <property type="entry name" value="Protein_AbrB"/>
    <property type="match status" value="1"/>
</dbReference>
<dbReference type="Proteomes" id="UP000630353">
    <property type="component" value="Unassembled WGS sequence"/>
</dbReference>
<evidence type="ECO:0000313" key="2">
    <source>
        <dbReference type="EMBL" id="GHD58599.1"/>
    </source>
</evidence>
<dbReference type="PANTHER" id="PTHR38457:SF1">
    <property type="entry name" value="REGULATOR ABRB-RELATED"/>
    <property type="match status" value="1"/>
</dbReference>
<feature type="transmembrane region" description="Helical" evidence="1">
    <location>
        <begin position="84"/>
        <end position="106"/>
    </location>
</feature>
<dbReference type="GO" id="GO:0016020">
    <property type="term" value="C:membrane"/>
    <property type="evidence" value="ECO:0007669"/>
    <property type="project" value="InterPro"/>
</dbReference>
<sequence length="351" mass="36810">MTAGRPRGSMALALAIGAGGGLLFAWARLPLPWMMGAMVATTAASVWGANIRVDHRLRVVMICVLGVMLGSAFKPQLLDQLGEWAVSIAGLLVYAIVAGGLVTWYFRKAAGYDAVTSYFASAPGGLNEMVIVGREMGGDDRVIALTHSARILLVVMTLPFLFRLFTDYAPPAGLLPGGGGSFDMPAWDWAILTGCAVIGPLVARRLKVPAAFLIGPMLLSATVHVGGVTQATPPGLLVAIAQVVMGTGIGCRFAGTPFRDIARIVGVSIGSTVILLVLGVLFGLAVQQLTDVPWFVLVLAYAPGGLAEMSLVALALGRDVALVATHHIFRIGFIVILAPLAFRLMRRTGRV</sequence>
<feature type="transmembrane region" description="Helical" evidence="1">
    <location>
        <begin position="57"/>
        <end position="78"/>
    </location>
</feature>
<reference evidence="2" key="2">
    <citation type="submission" date="2020-09" db="EMBL/GenBank/DDBJ databases">
        <authorList>
            <person name="Sun Q."/>
            <person name="Kim S."/>
        </authorList>
    </citation>
    <scope>NUCLEOTIDE SEQUENCE</scope>
    <source>
        <strain evidence="2">KCTC 42651</strain>
    </source>
</reference>
<keyword evidence="3" id="KW-1185">Reference proteome</keyword>
<feature type="transmembrane region" description="Helical" evidence="1">
    <location>
        <begin position="261"/>
        <end position="286"/>
    </location>
</feature>
<keyword evidence="2" id="KW-0560">Oxidoreductase</keyword>
<keyword evidence="1" id="KW-1133">Transmembrane helix</keyword>
<proteinExistence type="predicted"/>
<name>A0A918XV21_9PROT</name>
<dbReference type="GO" id="GO:0004497">
    <property type="term" value="F:monooxygenase activity"/>
    <property type="evidence" value="ECO:0007669"/>
    <property type="project" value="UniProtKB-KW"/>
</dbReference>
<dbReference type="InterPro" id="IPR017516">
    <property type="entry name" value="AbrB_dup"/>
</dbReference>
<dbReference type="GO" id="GO:0010468">
    <property type="term" value="P:regulation of gene expression"/>
    <property type="evidence" value="ECO:0007669"/>
    <property type="project" value="InterPro"/>
</dbReference>
<dbReference type="Pfam" id="PF05145">
    <property type="entry name" value="AbrB"/>
    <property type="match status" value="1"/>
</dbReference>
<keyword evidence="1" id="KW-0472">Membrane</keyword>
<feature type="transmembrane region" description="Helical" evidence="1">
    <location>
        <begin position="210"/>
        <end position="229"/>
    </location>
</feature>
<dbReference type="NCBIfam" id="TIGR03082">
    <property type="entry name" value="Gneg_AbrB_dup"/>
    <property type="match status" value="2"/>
</dbReference>